<dbReference type="EMBL" id="ABOX02000002">
    <property type="protein sequence ID" value="EEF62977.1"/>
    <property type="molecule type" value="Genomic_DNA"/>
</dbReference>
<dbReference type="AlphaFoldDB" id="B9XAE2"/>
<keyword evidence="2" id="KW-1185">Reference proteome</keyword>
<dbReference type="STRING" id="320771.Cflav_PD5612"/>
<gene>
    <name evidence="1" type="ORF">Cflav_PD5612</name>
</gene>
<dbReference type="Proteomes" id="UP000003688">
    <property type="component" value="Unassembled WGS sequence"/>
</dbReference>
<organism evidence="1 2">
    <name type="scientific">Pedosphaera parvula (strain Ellin514)</name>
    <dbReference type="NCBI Taxonomy" id="320771"/>
    <lineage>
        <taxon>Bacteria</taxon>
        <taxon>Pseudomonadati</taxon>
        <taxon>Verrucomicrobiota</taxon>
        <taxon>Pedosphaerae</taxon>
        <taxon>Pedosphaerales</taxon>
        <taxon>Pedosphaeraceae</taxon>
        <taxon>Pedosphaera</taxon>
    </lineage>
</organism>
<sequence length="177" mass="19720" precursor="true">MRALLILLGLVLMVAFEEACLGARFEYGTNVTSQPEWPAELNKLVNHPARYAGYSMLGHSEFSYRGEVKILNELLAIYGGVPLPELIVYLTPEFETDHPLQLQVLNRAKQVRAYVTVSIGSMAKLEELKIPKSVSVEAIPPAGVRVKPNGEVDDAEQKRVMGEIEAFVKQRRRAEKG</sequence>
<protein>
    <submittedName>
        <fullName evidence="1">Uncharacterized protein</fullName>
    </submittedName>
</protein>
<evidence type="ECO:0000313" key="1">
    <source>
        <dbReference type="EMBL" id="EEF62977.1"/>
    </source>
</evidence>
<comment type="caution">
    <text evidence="1">The sequence shown here is derived from an EMBL/GenBank/DDBJ whole genome shotgun (WGS) entry which is preliminary data.</text>
</comment>
<evidence type="ECO:0000313" key="2">
    <source>
        <dbReference type="Proteomes" id="UP000003688"/>
    </source>
</evidence>
<name>B9XAE2_PEDPL</name>
<reference evidence="1 2" key="1">
    <citation type="journal article" date="2011" name="J. Bacteriol.">
        <title>Genome sequence of 'Pedosphaera parvula' Ellin514, an aerobic Verrucomicrobial isolate from pasture soil.</title>
        <authorList>
            <person name="Kant R."/>
            <person name="van Passel M.W."/>
            <person name="Sangwan P."/>
            <person name="Palva A."/>
            <person name="Lucas S."/>
            <person name="Copeland A."/>
            <person name="Lapidus A."/>
            <person name="Glavina Del Rio T."/>
            <person name="Dalin E."/>
            <person name="Tice H."/>
            <person name="Bruce D."/>
            <person name="Goodwin L."/>
            <person name="Pitluck S."/>
            <person name="Chertkov O."/>
            <person name="Larimer F.W."/>
            <person name="Land M.L."/>
            <person name="Hauser L."/>
            <person name="Brettin T.S."/>
            <person name="Detter J.C."/>
            <person name="Han S."/>
            <person name="de Vos W.M."/>
            <person name="Janssen P.H."/>
            <person name="Smidt H."/>
        </authorList>
    </citation>
    <scope>NUCLEOTIDE SEQUENCE [LARGE SCALE GENOMIC DNA]</scope>
    <source>
        <strain evidence="1 2">Ellin514</strain>
    </source>
</reference>
<dbReference type="RefSeq" id="WP_007412790.1">
    <property type="nucleotide sequence ID" value="NZ_ABOX02000002.1"/>
</dbReference>
<proteinExistence type="predicted"/>
<accession>B9XAE2</accession>